<dbReference type="Pfam" id="PF10101">
    <property type="entry name" value="DUF2339"/>
    <property type="match status" value="1"/>
</dbReference>
<feature type="transmembrane region" description="Helical" evidence="2">
    <location>
        <begin position="733"/>
        <end position="754"/>
    </location>
</feature>
<evidence type="ECO:0008006" key="5">
    <source>
        <dbReference type="Google" id="ProtNLM"/>
    </source>
</evidence>
<dbReference type="PANTHER" id="PTHR38434:SF1">
    <property type="entry name" value="BLL2549 PROTEIN"/>
    <property type="match status" value="1"/>
</dbReference>
<dbReference type="Proteomes" id="UP000321501">
    <property type="component" value="Chromosome"/>
</dbReference>
<keyword evidence="2" id="KW-0472">Membrane</keyword>
<feature type="transmembrane region" description="Helical" evidence="2">
    <location>
        <begin position="760"/>
        <end position="781"/>
    </location>
</feature>
<dbReference type="InterPro" id="IPR019286">
    <property type="entry name" value="DUF2339_TM"/>
</dbReference>
<feature type="transmembrane region" description="Helical" evidence="2">
    <location>
        <begin position="793"/>
        <end position="812"/>
    </location>
</feature>
<feature type="transmembrane region" description="Helical" evidence="2">
    <location>
        <begin position="381"/>
        <end position="400"/>
    </location>
</feature>
<dbReference type="AlphaFoldDB" id="A0A510KF49"/>
<dbReference type="PANTHER" id="PTHR38434">
    <property type="entry name" value="BLL2549 PROTEIN"/>
    <property type="match status" value="1"/>
</dbReference>
<feature type="transmembrane region" description="Helical" evidence="2">
    <location>
        <begin position="302"/>
        <end position="321"/>
    </location>
</feature>
<feature type="transmembrane region" description="Helical" evidence="2">
    <location>
        <begin position="328"/>
        <end position="346"/>
    </location>
</feature>
<feature type="transmembrane region" description="Helical" evidence="2">
    <location>
        <begin position="246"/>
        <end position="262"/>
    </location>
</feature>
<evidence type="ECO:0000256" key="1">
    <source>
        <dbReference type="SAM" id="Coils"/>
    </source>
</evidence>
<dbReference type="EMBL" id="AP019835">
    <property type="protein sequence ID" value="BBM50308.1"/>
    <property type="molecule type" value="Genomic_DNA"/>
</dbReference>
<feature type="transmembrane region" description="Helical" evidence="2">
    <location>
        <begin position="492"/>
        <end position="509"/>
    </location>
</feature>
<feature type="transmembrane region" description="Helical" evidence="2">
    <location>
        <begin position="406"/>
        <end position="424"/>
    </location>
</feature>
<organism evidence="3 4">
    <name type="scientific">Leptotrichia wadei</name>
    <dbReference type="NCBI Taxonomy" id="157687"/>
    <lineage>
        <taxon>Bacteria</taxon>
        <taxon>Fusobacteriati</taxon>
        <taxon>Fusobacteriota</taxon>
        <taxon>Fusobacteriia</taxon>
        <taxon>Fusobacteriales</taxon>
        <taxon>Leptotrichiaceae</taxon>
        <taxon>Leptotrichia</taxon>
    </lineage>
</organism>
<evidence type="ECO:0000313" key="3">
    <source>
        <dbReference type="EMBL" id="BBM50308.1"/>
    </source>
</evidence>
<feature type="transmembrane region" description="Helical" evidence="2">
    <location>
        <begin position="656"/>
        <end position="680"/>
    </location>
</feature>
<dbReference type="RefSeq" id="WP_146964618.1">
    <property type="nucleotide sequence ID" value="NZ_AP019835.1"/>
</dbReference>
<protein>
    <recommendedName>
        <fullName evidence="5">Erm Leader peptide</fullName>
    </recommendedName>
</protein>
<feature type="transmembrane region" description="Helical" evidence="2">
    <location>
        <begin position="700"/>
        <end position="721"/>
    </location>
</feature>
<sequence length="867" mass="100961">MIDKLKELENLENKYREIGRINSEIESIIANIKNEAGISREKELLEENERLAKDLKAFHEKVKIREEEIGRLKNSNAVLIEELKEAKKVRRNGEIDKFQNILAEKMNVELESGVTRRLSNYAEEMKRKVKMLERNLSCEFSDEADSLRDELKKIDGKIGDFLEKSNRKTFENKIFLQEESSVFHNKIKEETALKEGEFLFEREKKRFVFEKLIGLKGFNFLGIISIFLGVFLVFRTQFAKILANNYVKSSASYLLGMFFLFAGEKFYQKNKKHFAVGLIGGGIGILYLTTLLSTLYLKLYPMTAGLFISVILTGLVVILSLRYDSQVIGVLSLIGGYLPYGAYIWVNRSNVQIYYILAYSLILQGIVLGVSWKKDWIYSKIFGFVTGVVNMTGLVYYLNYSIHDKITAFFYIVIFTTAYSFIFLNSHKKENRQSNIIDYIFLSLNLIIKFSLIYSLFDKTTPSWLKAVLVGTVGIIYGFFGDRLKDNKVAKIFYIVALGSFILIIPLIVPEKFVVVAWGAETALLYFFYRKYKNKEMRYGTIAIYLVSLVSNLIVREEKYLLVYIQDLMIISFSFVLYFLIKQKSYKKEVRILNGIFKYLIFIYSIFFINKVVYNTAQKLGFTNYSKEILLCMLAVVFILRMVTYKIKKLQDSFSLRFLVIIEIIYLLFINMFNCVKYIFGSGEWVEENLYSRYPPINFQIYLILLVFVNIYLFMVAKNDIHLCFFREKEKKPLWILGESMYFLFIANIILRIYEQSNMLFLGAGLALDIVGLLLCGYLVWKGFKVPNRNVRRIGLGIGIFFVAKSFLWDFLRFDNSYKLIAYFSMGAILIGTSYIYQTALKKLEQEVKESLSDKDFGKGEKNEENK</sequence>
<evidence type="ECO:0000256" key="2">
    <source>
        <dbReference type="SAM" id="Phobius"/>
    </source>
</evidence>
<evidence type="ECO:0000313" key="4">
    <source>
        <dbReference type="Proteomes" id="UP000321501"/>
    </source>
</evidence>
<proteinExistence type="predicted"/>
<accession>A0A510KF49</accession>
<feature type="transmembrane region" description="Helical" evidence="2">
    <location>
        <begin position="818"/>
        <end position="837"/>
    </location>
</feature>
<keyword evidence="2" id="KW-1133">Transmembrane helix</keyword>
<feature type="transmembrane region" description="Helical" evidence="2">
    <location>
        <begin position="592"/>
        <end position="613"/>
    </location>
</feature>
<reference evidence="3 4" key="1">
    <citation type="submission" date="2019-07" db="EMBL/GenBank/DDBJ databases">
        <title>Complete Genome Sequence of Leptotrichia wadei Strain JMUB3934.</title>
        <authorList>
            <person name="Watanabe S."/>
            <person name="Cui L."/>
        </authorList>
    </citation>
    <scope>NUCLEOTIDE SEQUENCE [LARGE SCALE GENOMIC DNA]</scope>
    <source>
        <strain evidence="3 4">JMUB3934</strain>
    </source>
</reference>
<feature type="transmembrane region" description="Helical" evidence="2">
    <location>
        <begin position="212"/>
        <end position="234"/>
    </location>
</feature>
<keyword evidence="1" id="KW-0175">Coiled coil</keyword>
<feature type="transmembrane region" description="Helical" evidence="2">
    <location>
        <begin position="352"/>
        <end position="372"/>
    </location>
</feature>
<feature type="transmembrane region" description="Helical" evidence="2">
    <location>
        <begin position="539"/>
        <end position="555"/>
    </location>
</feature>
<feature type="coiled-coil region" evidence="1">
    <location>
        <begin position="8"/>
        <end position="89"/>
    </location>
</feature>
<gene>
    <name evidence="3" type="ORF">JMUB3934_1607</name>
</gene>
<feature type="transmembrane region" description="Helical" evidence="2">
    <location>
        <begin position="561"/>
        <end position="580"/>
    </location>
</feature>
<feature type="transmembrane region" description="Helical" evidence="2">
    <location>
        <begin position="463"/>
        <end position="480"/>
    </location>
</feature>
<feature type="transmembrane region" description="Helical" evidence="2">
    <location>
        <begin position="274"/>
        <end position="296"/>
    </location>
</feature>
<feature type="transmembrane region" description="Helical" evidence="2">
    <location>
        <begin position="436"/>
        <end position="457"/>
    </location>
</feature>
<name>A0A510KF49_9FUSO</name>
<feature type="transmembrane region" description="Helical" evidence="2">
    <location>
        <begin position="625"/>
        <end position="644"/>
    </location>
</feature>
<feature type="transmembrane region" description="Helical" evidence="2">
    <location>
        <begin position="515"/>
        <end position="532"/>
    </location>
</feature>
<keyword evidence="2" id="KW-0812">Transmembrane</keyword>